<dbReference type="EMBL" id="BBJU01000006">
    <property type="protein sequence ID" value="GAK69472.1"/>
    <property type="molecule type" value="Genomic_DNA"/>
</dbReference>
<evidence type="ECO:0000256" key="2">
    <source>
        <dbReference type="SAM" id="Phobius"/>
    </source>
</evidence>
<feature type="transmembrane region" description="Helical" evidence="2">
    <location>
        <begin position="32"/>
        <end position="55"/>
    </location>
</feature>
<dbReference type="Proteomes" id="UP000028701">
    <property type="component" value="Unassembled WGS sequence"/>
</dbReference>
<keyword evidence="2" id="KW-1133">Transmembrane helix</keyword>
<feature type="region of interest" description="Disordered" evidence="1">
    <location>
        <begin position="57"/>
        <end position="76"/>
    </location>
</feature>
<evidence type="ECO:0000313" key="3">
    <source>
        <dbReference type="EMBL" id="GAK69472.1"/>
    </source>
</evidence>
<dbReference type="RefSeq" id="WP_045229069.1">
    <property type="nucleotide sequence ID" value="NZ_BBJU01000006.1"/>
</dbReference>
<comment type="caution">
    <text evidence="3">The sequence shown here is derived from an EMBL/GenBank/DDBJ whole genome shotgun (WGS) entry which is preliminary data.</text>
</comment>
<dbReference type="OrthoDB" id="8402812at2"/>
<reference evidence="3 4" key="1">
    <citation type="submission" date="2014-08" db="EMBL/GenBank/DDBJ databases">
        <title>Whole genome shotgun sequence of Rhizobium rubi NBRC 13261.</title>
        <authorList>
            <person name="Katano-Makiyama Y."/>
            <person name="Hosoyama A."/>
            <person name="Hashimoto M."/>
            <person name="Hosoyama Y."/>
            <person name="Noguchi M."/>
            <person name="Tsuchikane K."/>
            <person name="Uohara A."/>
            <person name="Ohji S."/>
            <person name="Ichikawa N."/>
            <person name="Kimura A."/>
            <person name="Yamazoe A."/>
            <person name="Fujita N."/>
        </authorList>
    </citation>
    <scope>NUCLEOTIDE SEQUENCE [LARGE SCALE GENOMIC DNA]</scope>
    <source>
        <strain evidence="3 4">NBRC 13261</strain>
    </source>
</reference>
<keyword evidence="2" id="KW-0812">Transmembrane</keyword>
<organism evidence="3 4">
    <name type="scientific">Agrobacterium rubi TR3 = NBRC 13261</name>
    <dbReference type="NCBI Taxonomy" id="1368415"/>
    <lineage>
        <taxon>Bacteria</taxon>
        <taxon>Pseudomonadati</taxon>
        <taxon>Pseudomonadota</taxon>
        <taxon>Alphaproteobacteria</taxon>
        <taxon>Hyphomicrobiales</taxon>
        <taxon>Rhizobiaceae</taxon>
        <taxon>Rhizobium/Agrobacterium group</taxon>
        <taxon>Agrobacterium</taxon>
    </lineage>
</organism>
<dbReference type="AlphaFoldDB" id="A0A081CS26"/>
<gene>
    <name evidence="3" type="ORF">RRU01S_06_00800</name>
</gene>
<keyword evidence="2" id="KW-0472">Membrane</keyword>
<proteinExistence type="predicted"/>
<protein>
    <submittedName>
        <fullName evidence="3">Uncharacterized protein</fullName>
    </submittedName>
</protein>
<evidence type="ECO:0000256" key="1">
    <source>
        <dbReference type="SAM" id="MobiDB-lite"/>
    </source>
</evidence>
<sequence length="76" mass="8264">MADTDNLGPEYKNKNPLKGRRFVWSRRKSKPWIPTMIVIVGLIVAAGGVAVTYLVSSHPGKPEPNPGIEAPVQPQS</sequence>
<accession>A0A081CS26</accession>
<name>A0A081CS26_9HYPH</name>
<evidence type="ECO:0000313" key="4">
    <source>
        <dbReference type="Proteomes" id="UP000028701"/>
    </source>
</evidence>